<dbReference type="InterPro" id="IPR050639">
    <property type="entry name" value="SSR_resolvase"/>
</dbReference>
<feature type="coiled-coil region" evidence="6">
    <location>
        <begin position="407"/>
        <end position="514"/>
    </location>
</feature>
<evidence type="ECO:0000313" key="9">
    <source>
        <dbReference type="Proteomes" id="UP000002217"/>
    </source>
</evidence>
<dbReference type="SMART" id="SM00857">
    <property type="entry name" value="Resolvase"/>
    <property type="match status" value="1"/>
</dbReference>
<name>C8W0X4_DESAS</name>
<dbReference type="Pfam" id="PF00239">
    <property type="entry name" value="Resolvase"/>
    <property type="match status" value="1"/>
</dbReference>
<dbReference type="STRING" id="485916.Dtox_2577"/>
<dbReference type="KEGG" id="dae:Dtox_2577"/>
<dbReference type="PROSITE" id="PS51736">
    <property type="entry name" value="RECOMBINASES_3"/>
    <property type="match status" value="1"/>
</dbReference>
<dbReference type="CDD" id="cd00338">
    <property type="entry name" value="Ser_Recombinase"/>
    <property type="match status" value="1"/>
</dbReference>
<evidence type="ECO:0000256" key="4">
    <source>
        <dbReference type="PIRSR" id="PIRSR606118-50"/>
    </source>
</evidence>
<dbReference type="Proteomes" id="UP000002217">
    <property type="component" value="Chromosome"/>
</dbReference>
<keyword evidence="9" id="KW-1185">Reference proteome</keyword>
<keyword evidence="2" id="KW-0238">DNA-binding</keyword>
<keyword evidence="1" id="KW-0229">DNA integration</keyword>
<feature type="domain" description="Resolvase/invertase-type recombinase catalytic" evidence="7">
    <location>
        <begin position="16"/>
        <end position="170"/>
    </location>
</feature>
<dbReference type="InterPro" id="IPR038109">
    <property type="entry name" value="DNA_bind_recomb_sf"/>
</dbReference>
<evidence type="ECO:0000256" key="2">
    <source>
        <dbReference type="ARBA" id="ARBA00023125"/>
    </source>
</evidence>
<dbReference type="PANTHER" id="PTHR30461">
    <property type="entry name" value="DNA-INVERTASE FROM LAMBDOID PROPHAGE"/>
    <property type="match status" value="1"/>
</dbReference>
<accession>C8W0X4</accession>
<gene>
    <name evidence="8" type="ordered locus">Dtox_2577</name>
</gene>
<dbReference type="InterPro" id="IPR006118">
    <property type="entry name" value="Recombinase_CS"/>
</dbReference>
<dbReference type="HOGENOM" id="CLU_010686_18_3_9"/>
<feature type="active site" description="O-(5'-phospho-DNA)-serine intermediate" evidence="4 5">
    <location>
        <position position="24"/>
    </location>
</feature>
<dbReference type="InterPro" id="IPR006119">
    <property type="entry name" value="Resolv_N"/>
</dbReference>
<evidence type="ECO:0000256" key="5">
    <source>
        <dbReference type="PROSITE-ProRule" id="PRU10137"/>
    </source>
</evidence>
<dbReference type="eggNOG" id="COG1961">
    <property type="taxonomic scope" value="Bacteria"/>
</dbReference>
<dbReference type="EMBL" id="CP001720">
    <property type="protein sequence ID" value="ACV63370.1"/>
    <property type="molecule type" value="Genomic_DNA"/>
</dbReference>
<dbReference type="SUPFAM" id="SSF53041">
    <property type="entry name" value="Resolvase-like"/>
    <property type="match status" value="1"/>
</dbReference>
<evidence type="ECO:0000256" key="3">
    <source>
        <dbReference type="ARBA" id="ARBA00023172"/>
    </source>
</evidence>
<protein>
    <submittedName>
        <fullName evidence="8">Resolvase domain protein</fullName>
    </submittedName>
</protein>
<dbReference type="Gene3D" id="3.40.50.1390">
    <property type="entry name" value="Resolvase, N-terminal catalytic domain"/>
    <property type="match status" value="1"/>
</dbReference>
<evidence type="ECO:0000256" key="1">
    <source>
        <dbReference type="ARBA" id="ARBA00022908"/>
    </source>
</evidence>
<dbReference type="GO" id="GO:0003677">
    <property type="term" value="F:DNA binding"/>
    <property type="evidence" value="ECO:0007669"/>
    <property type="project" value="UniProtKB-KW"/>
</dbReference>
<proteinExistence type="predicted"/>
<evidence type="ECO:0000256" key="6">
    <source>
        <dbReference type="SAM" id="Coils"/>
    </source>
</evidence>
<dbReference type="PROSITE" id="PS00397">
    <property type="entry name" value="RECOMBINASES_1"/>
    <property type="match status" value="1"/>
</dbReference>
<dbReference type="AlphaFoldDB" id="C8W0X4"/>
<reference evidence="8 9" key="1">
    <citation type="journal article" date="2009" name="Stand. Genomic Sci.">
        <title>Complete genome sequence of Desulfotomaculum acetoxidans type strain (5575).</title>
        <authorList>
            <person name="Spring S."/>
            <person name="Lapidus A."/>
            <person name="Schroder M."/>
            <person name="Gleim D."/>
            <person name="Sims D."/>
            <person name="Meincke L."/>
            <person name="Glavina Del Rio T."/>
            <person name="Tice H."/>
            <person name="Copeland A."/>
            <person name="Cheng J.F."/>
            <person name="Lucas S."/>
            <person name="Chen F."/>
            <person name="Nolan M."/>
            <person name="Bruce D."/>
            <person name="Goodwin L."/>
            <person name="Pitluck S."/>
            <person name="Ivanova N."/>
            <person name="Mavromatis K."/>
            <person name="Mikhailova N."/>
            <person name="Pati A."/>
            <person name="Chen A."/>
            <person name="Palaniappan K."/>
            <person name="Land M."/>
            <person name="Hauser L."/>
            <person name="Chang Y.J."/>
            <person name="Jeffries C.D."/>
            <person name="Chain P."/>
            <person name="Saunders E."/>
            <person name="Brettin T."/>
            <person name="Detter J.C."/>
            <person name="Goker M."/>
            <person name="Bristow J."/>
            <person name="Eisen J.A."/>
            <person name="Markowitz V."/>
            <person name="Hugenholtz P."/>
            <person name="Kyrpides N.C."/>
            <person name="Klenk H.P."/>
            <person name="Han C."/>
        </authorList>
    </citation>
    <scope>NUCLEOTIDE SEQUENCE [LARGE SCALE GENOMIC DNA]</scope>
    <source>
        <strain evidence="9">ATCC 49208 / DSM 771 / VKM B-1644</strain>
    </source>
</reference>
<keyword evidence="6" id="KW-0175">Coiled coil</keyword>
<dbReference type="PANTHER" id="PTHR30461:SF23">
    <property type="entry name" value="DNA RECOMBINASE-RELATED"/>
    <property type="match status" value="1"/>
</dbReference>
<dbReference type="Pfam" id="PF07508">
    <property type="entry name" value="Recombinase"/>
    <property type="match status" value="1"/>
</dbReference>
<organism evidence="8 9">
    <name type="scientific">Desulfofarcimen acetoxidans (strain ATCC 49208 / DSM 771 / KCTC 5769 / VKM B-1644 / 5575)</name>
    <name type="common">Desulfotomaculum acetoxidans</name>
    <dbReference type="NCBI Taxonomy" id="485916"/>
    <lineage>
        <taxon>Bacteria</taxon>
        <taxon>Bacillati</taxon>
        <taxon>Bacillota</taxon>
        <taxon>Clostridia</taxon>
        <taxon>Eubacteriales</taxon>
        <taxon>Peptococcaceae</taxon>
        <taxon>Desulfofarcimen</taxon>
    </lineage>
</organism>
<dbReference type="InterPro" id="IPR011109">
    <property type="entry name" value="DNA_bind_recombinase_dom"/>
</dbReference>
<dbReference type="InterPro" id="IPR025827">
    <property type="entry name" value="Zn_ribbon_recom_dom"/>
</dbReference>
<evidence type="ECO:0000259" key="7">
    <source>
        <dbReference type="PROSITE" id="PS51736"/>
    </source>
</evidence>
<dbReference type="InterPro" id="IPR036162">
    <property type="entry name" value="Resolvase-like_N_sf"/>
</dbReference>
<keyword evidence="3" id="KW-0233">DNA recombination</keyword>
<dbReference type="GO" id="GO:0000150">
    <property type="term" value="F:DNA strand exchange activity"/>
    <property type="evidence" value="ECO:0007669"/>
    <property type="project" value="InterPro"/>
</dbReference>
<sequence>MSSPQQPSVPLSDDYLIAIYLRVSSDEQAKSQQGLQGQLYSCEDFIRNKFPNSKIIEVYSDEGISADKTEIHERYELARMLVNARKGLFNTIVVFKQDRIARNNLQCEFICNQLDLISVPIWEADNSKKLNQASPQDKFFRQLLASFAELEVENTRTRIKATKKGQKAAGQFSGGDLPYGFRWDKDNKKIIEVDDEIRIWLQIIYKYLVENKGSVVISNELNKAGIQFRTGHKTRNGSEFSKWDKNNVLSLLRNPILTGHLPNNVLNRYVDADGKRRVSKVKPRNIVLQKTPLLREIIPLDLWYRIIDKMESKTNQKIPPRSMSTSWLLSGLLKCSCCGATMIAKDTGKKSKSSGETYKYYKCPNNSCTSPCRSIRKNEVELAVINELFGRLDFISDNTDTVKKIALKKIKNDYDFVDNSIDAIKAEIIDWNARLNKAQKEYDEGRWEPELYQEEVKRYKKIIEERKQILQNKQLELEIKMHEFQNIEATLNTLKSLKDGLENTNKEFNQKKRAILLTLINYVIIENGNPHIYLRAETGIDIPEYLRCTLDDSMQVVFGEIIAGELEVSATSCQWVSSDLQRHGLSHQQIYYFELSGCHSSLE</sequence>
<dbReference type="GO" id="GO:0015074">
    <property type="term" value="P:DNA integration"/>
    <property type="evidence" value="ECO:0007669"/>
    <property type="project" value="UniProtKB-KW"/>
</dbReference>
<dbReference type="Pfam" id="PF13408">
    <property type="entry name" value="Zn_ribbon_recom"/>
    <property type="match status" value="1"/>
</dbReference>
<evidence type="ECO:0000313" key="8">
    <source>
        <dbReference type="EMBL" id="ACV63370.1"/>
    </source>
</evidence>
<dbReference type="Gene3D" id="3.90.1750.20">
    <property type="entry name" value="Putative Large Serine Recombinase, Chain B, Domain 2"/>
    <property type="match status" value="1"/>
</dbReference>